<dbReference type="Gene3D" id="3.20.20.140">
    <property type="entry name" value="Metal-dependent hydrolases"/>
    <property type="match status" value="1"/>
</dbReference>
<proteinExistence type="inferred from homology"/>
<evidence type="ECO:0000256" key="3">
    <source>
        <dbReference type="ARBA" id="ARBA00022801"/>
    </source>
</evidence>
<dbReference type="PROSITE" id="PS51347">
    <property type="entry name" value="PHOSPHOTRIESTERASE_2"/>
    <property type="match status" value="1"/>
</dbReference>
<gene>
    <name evidence="6" type="ORF">GBAR_LOCUS31643</name>
</gene>
<keyword evidence="7" id="KW-1185">Reference proteome</keyword>
<dbReference type="AlphaFoldDB" id="A0AA35U2Y0"/>
<organism evidence="6 7">
    <name type="scientific">Geodia barretti</name>
    <name type="common">Barrett's horny sponge</name>
    <dbReference type="NCBI Taxonomy" id="519541"/>
    <lineage>
        <taxon>Eukaryota</taxon>
        <taxon>Metazoa</taxon>
        <taxon>Porifera</taxon>
        <taxon>Demospongiae</taxon>
        <taxon>Heteroscleromorpha</taxon>
        <taxon>Tetractinellida</taxon>
        <taxon>Astrophorina</taxon>
        <taxon>Geodiidae</taxon>
        <taxon>Geodia</taxon>
    </lineage>
</organism>
<protein>
    <submittedName>
        <fullName evidence="6">Parathion hydrolase</fullName>
    </submittedName>
</protein>
<name>A0AA35U2Y0_GEOBA</name>
<dbReference type="PANTHER" id="PTHR10819">
    <property type="entry name" value="PHOSPHOTRIESTERASE-RELATED"/>
    <property type="match status" value="1"/>
</dbReference>
<keyword evidence="3 6" id="KW-0378">Hydrolase</keyword>
<evidence type="ECO:0000313" key="7">
    <source>
        <dbReference type="Proteomes" id="UP001174909"/>
    </source>
</evidence>
<keyword evidence="2" id="KW-0479">Metal-binding</keyword>
<dbReference type="GO" id="GO:0016787">
    <property type="term" value="F:hydrolase activity"/>
    <property type="evidence" value="ECO:0007669"/>
    <property type="project" value="UniProtKB-KW"/>
</dbReference>
<dbReference type="PANTHER" id="PTHR10819:SF3">
    <property type="entry name" value="PHOSPHOTRIESTERASE-RELATED PROTEIN"/>
    <property type="match status" value="1"/>
</dbReference>
<comment type="cofactor">
    <cofactor evidence="1">
        <name>a divalent metal cation</name>
        <dbReference type="ChEBI" id="CHEBI:60240"/>
    </cofactor>
</comment>
<evidence type="ECO:0000256" key="5">
    <source>
        <dbReference type="PROSITE-ProRule" id="PRU00679"/>
    </source>
</evidence>
<accession>A0AA35U2Y0</accession>
<dbReference type="GO" id="GO:0008270">
    <property type="term" value="F:zinc ion binding"/>
    <property type="evidence" value="ECO:0007669"/>
    <property type="project" value="InterPro"/>
</dbReference>
<feature type="non-terminal residue" evidence="6">
    <location>
        <position position="1"/>
    </location>
</feature>
<comment type="similarity">
    <text evidence="5">Belongs to the metallo-dependent hydrolases superfamily. Phosphotriesterase family.</text>
</comment>
<evidence type="ECO:0000313" key="6">
    <source>
        <dbReference type="EMBL" id="CAI8058201.1"/>
    </source>
</evidence>
<dbReference type="SUPFAM" id="SSF51556">
    <property type="entry name" value="Metallo-dependent hydrolases"/>
    <property type="match status" value="1"/>
</dbReference>
<dbReference type="InterPro" id="IPR001559">
    <property type="entry name" value="Phosphotriesterase"/>
</dbReference>
<evidence type="ECO:0000256" key="4">
    <source>
        <dbReference type="PIRSR" id="PIRSR601559-50"/>
    </source>
</evidence>
<comment type="caution">
    <text evidence="6">The sequence shown here is derived from an EMBL/GenBank/DDBJ whole genome shotgun (WGS) entry which is preliminary data.</text>
</comment>
<reference evidence="6" key="1">
    <citation type="submission" date="2023-03" db="EMBL/GenBank/DDBJ databases">
        <authorList>
            <person name="Steffen K."/>
            <person name="Cardenas P."/>
        </authorList>
    </citation>
    <scope>NUCLEOTIDE SEQUENCE</scope>
</reference>
<dbReference type="EMBL" id="CASHTH010004497">
    <property type="protein sequence ID" value="CAI8058201.1"/>
    <property type="molecule type" value="Genomic_DNA"/>
</dbReference>
<dbReference type="InterPro" id="IPR032466">
    <property type="entry name" value="Metal_Hydrolase"/>
</dbReference>
<feature type="modified residue" description="N6-carboxylysine" evidence="4 5">
    <location>
        <position position="27"/>
    </location>
</feature>
<evidence type="ECO:0000256" key="1">
    <source>
        <dbReference type="ARBA" id="ARBA00001968"/>
    </source>
</evidence>
<dbReference type="Pfam" id="PF02126">
    <property type="entry name" value="PTE"/>
    <property type="match status" value="1"/>
</dbReference>
<dbReference type="Proteomes" id="UP001174909">
    <property type="component" value="Unassembled WGS sequence"/>
</dbReference>
<evidence type="ECO:0000256" key="2">
    <source>
        <dbReference type="ARBA" id="ARBA00022723"/>
    </source>
</evidence>
<sequence length="208" mass="23192">PDDIAPLYIREIEEGIEGTDIKAAIIKVANDVGGVTPEGEIILRAAARAQKATGVPISTHTWAPERVGEQQVAIFEDEGVDLNKVYVGHSNDTDDTDYLIGLLEKGVWIGLDRYPGRPEVLDWEARTQTAYKLIEAGFAHRIMLGHDWSVALLIALKEAREARDQNNPDGYLFITRRVLPRLSELGASDDDINKIMVDNPRRFFEGKE</sequence>